<dbReference type="EMBL" id="CAMPGE010019475">
    <property type="protein sequence ID" value="CAI2377806.1"/>
    <property type="molecule type" value="Genomic_DNA"/>
</dbReference>
<organism evidence="2 3">
    <name type="scientific">Euplotes crassus</name>
    <dbReference type="NCBI Taxonomy" id="5936"/>
    <lineage>
        <taxon>Eukaryota</taxon>
        <taxon>Sar</taxon>
        <taxon>Alveolata</taxon>
        <taxon>Ciliophora</taxon>
        <taxon>Intramacronucleata</taxon>
        <taxon>Spirotrichea</taxon>
        <taxon>Hypotrichia</taxon>
        <taxon>Euplotida</taxon>
        <taxon>Euplotidae</taxon>
        <taxon>Moneuplotes</taxon>
    </lineage>
</organism>
<reference evidence="2" key="1">
    <citation type="submission" date="2023-07" db="EMBL/GenBank/DDBJ databases">
        <authorList>
            <consortium name="AG Swart"/>
            <person name="Singh M."/>
            <person name="Singh A."/>
            <person name="Seah K."/>
            <person name="Emmerich C."/>
        </authorList>
    </citation>
    <scope>NUCLEOTIDE SEQUENCE</scope>
    <source>
        <strain evidence="2">DP1</strain>
    </source>
</reference>
<dbReference type="Proteomes" id="UP001295684">
    <property type="component" value="Unassembled WGS sequence"/>
</dbReference>
<dbReference type="AlphaFoldDB" id="A0AAD1XSA6"/>
<feature type="transmembrane region" description="Helical" evidence="1">
    <location>
        <begin position="137"/>
        <end position="156"/>
    </location>
</feature>
<keyword evidence="3" id="KW-1185">Reference proteome</keyword>
<evidence type="ECO:0000256" key="1">
    <source>
        <dbReference type="SAM" id="Phobius"/>
    </source>
</evidence>
<feature type="transmembrane region" description="Helical" evidence="1">
    <location>
        <begin position="109"/>
        <end position="131"/>
    </location>
</feature>
<feature type="transmembrane region" description="Helical" evidence="1">
    <location>
        <begin position="76"/>
        <end position="97"/>
    </location>
</feature>
<feature type="transmembrane region" description="Helical" evidence="1">
    <location>
        <begin position="49"/>
        <end position="70"/>
    </location>
</feature>
<evidence type="ECO:0000313" key="3">
    <source>
        <dbReference type="Proteomes" id="UP001295684"/>
    </source>
</evidence>
<sequence length="237" mass="28039">MEQPHPFLIIVPLMASLHSLWFYTKLYFRKDIPEYYCVIDKVSISELDLTFYYALAYLLWPITLALMLIYPTNHYIGTWLLYGVYDYHGLINLFTILVSLDTYNEFKEFCYTCAFALISNQIYISWVFSCILPETPWIYLILCGVIICLVICVKGMKENIEEEERMIEEMRKAQEGDFPVLDSKRPVIKKKFKEDEDDLDLENDDMAKLMRQIKSNKRLKLNIKQAIGENISEEDKE</sequence>
<comment type="caution">
    <text evidence="2">The sequence shown here is derived from an EMBL/GenBank/DDBJ whole genome shotgun (WGS) entry which is preliminary data.</text>
</comment>
<protein>
    <submittedName>
        <fullName evidence="2">Uncharacterized protein</fullName>
    </submittedName>
</protein>
<feature type="transmembrane region" description="Helical" evidence="1">
    <location>
        <begin position="6"/>
        <end position="28"/>
    </location>
</feature>
<gene>
    <name evidence="2" type="ORF">ECRASSUSDP1_LOCUS19196</name>
</gene>
<keyword evidence="1" id="KW-0812">Transmembrane</keyword>
<name>A0AAD1XSA6_EUPCR</name>
<proteinExistence type="predicted"/>
<keyword evidence="1" id="KW-0472">Membrane</keyword>
<evidence type="ECO:0000313" key="2">
    <source>
        <dbReference type="EMBL" id="CAI2377806.1"/>
    </source>
</evidence>
<accession>A0AAD1XSA6</accession>
<keyword evidence="1" id="KW-1133">Transmembrane helix</keyword>